<dbReference type="EMBL" id="BMLN01000005">
    <property type="protein sequence ID" value="GGO00567.1"/>
    <property type="molecule type" value="Genomic_DNA"/>
</dbReference>
<dbReference type="SMART" id="SM00387">
    <property type="entry name" value="HATPase_c"/>
    <property type="match status" value="1"/>
</dbReference>
<accession>A0ABQ2L2P5</accession>
<dbReference type="SUPFAM" id="SSF55874">
    <property type="entry name" value="ATPase domain of HSP90 chaperone/DNA topoisomerase II/histidine kinase"/>
    <property type="match status" value="1"/>
</dbReference>
<feature type="domain" description="Histidine kinase" evidence="15">
    <location>
        <begin position="377"/>
        <end position="604"/>
    </location>
</feature>
<keyword evidence="7" id="KW-0547">Nucleotide-binding</keyword>
<evidence type="ECO:0000256" key="1">
    <source>
        <dbReference type="ARBA" id="ARBA00000085"/>
    </source>
</evidence>
<dbReference type="InterPro" id="IPR003661">
    <property type="entry name" value="HisK_dim/P_dom"/>
</dbReference>
<evidence type="ECO:0000256" key="2">
    <source>
        <dbReference type="ARBA" id="ARBA00004651"/>
    </source>
</evidence>
<name>A0ABQ2L2P5_9BACL</name>
<dbReference type="InterPro" id="IPR029016">
    <property type="entry name" value="GAF-like_dom_sf"/>
</dbReference>
<keyword evidence="13" id="KW-0175">Coiled coil</keyword>
<dbReference type="SUPFAM" id="SSF52172">
    <property type="entry name" value="CheY-like"/>
    <property type="match status" value="1"/>
</dbReference>
<keyword evidence="4" id="KW-1003">Cell membrane</keyword>
<feature type="coiled-coil region" evidence="13">
    <location>
        <begin position="305"/>
        <end position="363"/>
    </location>
</feature>
<dbReference type="InterPro" id="IPR003594">
    <property type="entry name" value="HATPase_dom"/>
</dbReference>
<keyword evidence="14" id="KW-1133">Transmembrane helix</keyword>
<dbReference type="PANTHER" id="PTHR45339:SF1">
    <property type="entry name" value="HYBRID SIGNAL TRANSDUCTION HISTIDINE KINASE J"/>
    <property type="match status" value="1"/>
</dbReference>
<keyword evidence="10" id="KW-0902">Two-component regulatory system</keyword>
<evidence type="ECO:0000256" key="10">
    <source>
        <dbReference type="ARBA" id="ARBA00023012"/>
    </source>
</evidence>
<dbReference type="Gene3D" id="3.30.450.40">
    <property type="match status" value="1"/>
</dbReference>
<keyword evidence="5 12" id="KW-0597">Phosphoprotein</keyword>
<dbReference type="CDD" id="cd17546">
    <property type="entry name" value="REC_hyHK_CKI1_RcsC-like"/>
    <property type="match status" value="1"/>
</dbReference>
<feature type="transmembrane region" description="Helical" evidence="14">
    <location>
        <begin position="12"/>
        <end position="31"/>
    </location>
</feature>
<dbReference type="PRINTS" id="PR00344">
    <property type="entry name" value="BCTRLSENSOR"/>
</dbReference>
<dbReference type="Gene3D" id="6.10.340.10">
    <property type="match status" value="1"/>
</dbReference>
<dbReference type="InterPro" id="IPR036890">
    <property type="entry name" value="HATPase_C_sf"/>
</dbReference>
<dbReference type="InterPro" id="IPR036097">
    <property type="entry name" value="HisK_dim/P_sf"/>
</dbReference>
<dbReference type="InterPro" id="IPR005467">
    <property type="entry name" value="His_kinase_dom"/>
</dbReference>
<evidence type="ECO:0000313" key="18">
    <source>
        <dbReference type="EMBL" id="GGO00567.1"/>
    </source>
</evidence>
<gene>
    <name evidence="18" type="ORF">GCM10010969_21960</name>
</gene>
<comment type="catalytic activity">
    <reaction evidence="1">
        <text>ATP + protein L-histidine = ADP + protein N-phospho-L-histidine.</text>
        <dbReference type="EC" id="2.7.13.3"/>
    </reaction>
</comment>
<keyword evidence="9" id="KW-0067">ATP-binding</keyword>
<dbReference type="InterPro" id="IPR003018">
    <property type="entry name" value="GAF"/>
</dbReference>
<reference evidence="19" key="1">
    <citation type="journal article" date="2019" name="Int. J. Syst. Evol. Microbiol.">
        <title>The Global Catalogue of Microorganisms (GCM) 10K type strain sequencing project: providing services to taxonomists for standard genome sequencing and annotation.</title>
        <authorList>
            <consortium name="The Broad Institute Genomics Platform"/>
            <consortium name="The Broad Institute Genome Sequencing Center for Infectious Disease"/>
            <person name="Wu L."/>
            <person name="Ma J."/>
        </authorList>
    </citation>
    <scope>NUCLEOTIDE SEQUENCE [LARGE SCALE GENOMIC DNA]</scope>
    <source>
        <strain evidence="19">CGMCC 1.6964</strain>
    </source>
</reference>
<evidence type="ECO:0000256" key="4">
    <source>
        <dbReference type="ARBA" id="ARBA00022475"/>
    </source>
</evidence>
<evidence type="ECO:0000256" key="3">
    <source>
        <dbReference type="ARBA" id="ARBA00012438"/>
    </source>
</evidence>
<dbReference type="PROSITE" id="PS50109">
    <property type="entry name" value="HIS_KIN"/>
    <property type="match status" value="1"/>
</dbReference>
<evidence type="ECO:0000259" key="17">
    <source>
        <dbReference type="PROSITE" id="PS50885"/>
    </source>
</evidence>
<dbReference type="InterPro" id="IPR011006">
    <property type="entry name" value="CheY-like_superfamily"/>
</dbReference>
<keyword evidence="11 14" id="KW-0472">Membrane</keyword>
<dbReference type="Gene3D" id="3.30.565.10">
    <property type="entry name" value="Histidine kinase-like ATPase, C-terminal domain"/>
    <property type="match status" value="1"/>
</dbReference>
<dbReference type="SUPFAM" id="SSF47384">
    <property type="entry name" value="Homodimeric domain of signal transducing histidine kinase"/>
    <property type="match status" value="1"/>
</dbReference>
<evidence type="ECO:0000256" key="6">
    <source>
        <dbReference type="ARBA" id="ARBA00022679"/>
    </source>
</evidence>
<keyword evidence="19" id="KW-1185">Reference proteome</keyword>
<evidence type="ECO:0000313" key="19">
    <source>
        <dbReference type="Proteomes" id="UP000606653"/>
    </source>
</evidence>
<evidence type="ECO:0000256" key="7">
    <source>
        <dbReference type="ARBA" id="ARBA00022741"/>
    </source>
</evidence>
<keyword evidence="6" id="KW-0808">Transferase</keyword>
<organism evidence="18 19">
    <name type="scientific">Saccharibacillus kuerlensis</name>
    <dbReference type="NCBI Taxonomy" id="459527"/>
    <lineage>
        <taxon>Bacteria</taxon>
        <taxon>Bacillati</taxon>
        <taxon>Bacillota</taxon>
        <taxon>Bacilli</taxon>
        <taxon>Bacillales</taxon>
        <taxon>Paenibacillaceae</taxon>
        <taxon>Saccharibacillus</taxon>
    </lineage>
</organism>
<evidence type="ECO:0000256" key="11">
    <source>
        <dbReference type="ARBA" id="ARBA00023136"/>
    </source>
</evidence>
<feature type="transmembrane region" description="Helical" evidence="14">
    <location>
        <begin position="51"/>
        <end position="69"/>
    </location>
</feature>
<dbReference type="Pfam" id="PF13185">
    <property type="entry name" value="GAF_2"/>
    <property type="match status" value="1"/>
</dbReference>
<dbReference type="CDD" id="cd16922">
    <property type="entry name" value="HATPase_EvgS-ArcB-TorS-like"/>
    <property type="match status" value="1"/>
</dbReference>
<proteinExistence type="predicted"/>
<dbReference type="Proteomes" id="UP000606653">
    <property type="component" value="Unassembled WGS sequence"/>
</dbReference>
<evidence type="ECO:0000256" key="13">
    <source>
        <dbReference type="SAM" id="Coils"/>
    </source>
</evidence>
<dbReference type="Gene3D" id="1.10.287.130">
    <property type="match status" value="1"/>
</dbReference>
<dbReference type="InterPro" id="IPR001789">
    <property type="entry name" value="Sig_transdc_resp-reg_receiver"/>
</dbReference>
<dbReference type="RefSeq" id="WP_018978016.1">
    <property type="nucleotide sequence ID" value="NZ_BMLN01000005.1"/>
</dbReference>
<feature type="modified residue" description="4-aspartylphosphate" evidence="12">
    <location>
        <position position="696"/>
    </location>
</feature>
<keyword evidence="14" id="KW-0812">Transmembrane</keyword>
<feature type="domain" description="HAMP" evidence="17">
    <location>
        <begin position="74"/>
        <end position="128"/>
    </location>
</feature>
<dbReference type="Pfam" id="PF00512">
    <property type="entry name" value="HisKA"/>
    <property type="match status" value="1"/>
</dbReference>
<comment type="subcellular location">
    <subcellularLocation>
        <location evidence="2">Cell membrane</location>
        <topology evidence="2">Multi-pass membrane protein</topology>
    </subcellularLocation>
</comment>
<protein>
    <recommendedName>
        <fullName evidence="3">histidine kinase</fullName>
        <ecNumber evidence="3">2.7.13.3</ecNumber>
    </recommendedName>
</protein>
<evidence type="ECO:0000256" key="12">
    <source>
        <dbReference type="PROSITE-ProRule" id="PRU00169"/>
    </source>
</evidence>
<dbReference type="SUPFAM" id="SSF55781">
    <property type="entry name" value="GAF domain-like"/>
    <property type="match status" value="1"/>
</dbReference>
<dbReference type="InterPro" id="IPR003660">
    <property type="entry name" value="HAMP_dom"/>
</dbReference>
<dbReference type="PROSITE" id="PS50110">
    <property type="entry name" value="RESPONSE_REGULATORY"/>
    <property type="match status" value="1"/>
</dbReference>
<dbReference type="CDD" id="cd00082">
    <property type="entry name" value="HisKA"/>
    <property type="match status" value="1"/>
</dbReference>
<evidence type="ECO:0000256" key="14">
    <source>
        <dbReference type="SAM" id="Phobius"/>
    </source>
</evidence>
<dbReference type="Gene3D" id="3.40.50.2300">
    <property type="match status" value="1"/>
</dbReference>
<dbReference type="PANTHER" id="PTHR45339">
    <property type="entry name" value="HYBRID SIGNAL TRANSDUCTION HISTIDINE KINASE J"/>
    <property type="match status" value="1"/>
</dbReference>
<keyword evidence="8 18" id="KW-0418">Kinase</keyword>
<dbReference type="SMART" id="SM00448">
    <property type="entry name" value="REC"/>
    <property type="match status" value="1"/>
</dbReference>
<dbReference type="GO" id="GO:0016301">
    <property type="term" value="F:kinase activity"/>
    <property type="evidence" value="ECO:0007669"/>
    <property type="project" value="UniProtKB-KW"/>
</dbReference>
<dbReference type="CDD" id="cd06225">
    <property type="entry name" value="HAMP"/>
    <property type="match status" value="1"/>
</dbReference>
<dbReference type="SMART" id="SM00388">
    <property type="entry name" value="HisKA"/>
    <property type="match status" value="1"/>
</dbReference>
<evidence type="ECO:0000256" key="5">
    <source>
        <dbReference type="ARBA" id="ARBA00022553"/>
    </source>
</evidence>
<evidence type="ECO:0000256" key="8">
    <source>
        <dbReference type="ARBA" id="ARBA00022777"/>
    </source>
</evidence>
<sequence length="765" mass="85038">MNYKKRQLSGFGSVFIIMLVTAALSAVFLYFIEQSSDAGIEERYRTARLMLWSIGILAPVLLAAAILLMRRTIRGTTNKLKNITGVMRSADFNTSENLPRLNSDSEDEIGNIALSFNEMAISLESHNRRSRELKEELEEHTWIQTALAESSALYQNIGSMEQLAATFLRKIVPLSGAAYAVFYSRRGEDELVRIASYSDYAAESSVDTFKIGQGLVGRAALSGESVLLEDLPEHYLRITSGLGEAAPRSLFIVPVQFEQRVEAVVEFASLTTFTPVQRRLVEQLMNTLGIAINAVTGRMQVDSLLRDSQLSAEELQSQTEELQAQSEELRTQQETLRTANRELEKTNLQVEEKNRLLEVVQQELIRSAQFQTEFLANMSHELRTPLNSILILSQILSEKDNETLTQQEKEYAATIYRSGHDLLGLIDDILDLAKAEAGKMEVTAEPYNLTELSQSMKGLFDEIARKKGIRFDTIFEPDTLELLWTDGRRLEQIVKNLLSNAIKFTTQGSVTLRIASADLPNSSNGEAGVKIEVADTGIGISDDKKDLIFEAFLQADGATERRYGGTGLGLSICREFSRLLGGSIGLESASGHGSVFTLYLPSDLRHVHQPDAEATTALPEPSTSLASNLHLPREQEGDRKLFEGRRLLLVDDDARNIYAISVALESKGAEVGIAENGREALDVLERDPAYDLVLMDIMMPLMDGYETMKAIRAKPEFGALPIIVLTAKAMKDEREMCLEAGASDYISKPLNIEKLFSLMRVWLAR</sequence>
<dbReference type="Pfam" id="PF00072">
    <property type="entry name" value="Response_reg"/>
    <property type="match status" value="1"/>
</dbReference>
<dbReference type="Pfam" id="PF02518">
    <property type="entry name" value="HATPase_c"/>
    <property type="match status" value="1"/>
</dbReference>
<dbReference type="InterPro" id="IPR004358">
    <property type="entry name" value="Sig_transdc_His_kin-like_C"/>
</dbReference>
<comment type="caution">
    <text evidence="18">The sequence shown here is derived from an EMBL/GenBank/DDBJ whole genome shotgun (WGS) entry which is preliminary data.</text>
</comment>
<feature type="domain" description="Response regulatory" evidence="16">
    <location>
        <begin position="646"/>
        <end position="763"/>
    </location>
</feature>
<dbReference type="PROSITE" id="PS50885">
    <property type="entry name" value="HAMP"/>
    <property type="match status" value="1"/>
</dbReference>
<evidence type="ECO:0000259" key="16">
    <source>
        <dbReference type="PROSITE" id="PS50110"/>
    </source>
</evidence>
<evidence type="ECO:0000259" key="15">
    <source>
        <dbReference type="PROSITE" id="PS50109"/>
    </source>
</evidence>
<evidence type="ECO:0000256" key="9">
    <source>
        <dbReference type="ARBA" id="ARBA00022840"/>
    </source>
</evidence>
<dbReference type="EC" id="2.7.13.3" evidence="3"/>